<dbReference type="PANTHER" id="PTHR35340:SF5">
    <property type="entry name" value="ASST-DOMAIN-CONTAINING PROTEIN"/>
    <property type="match status" value="1"/>
</dbReference>
<feature type="chain" id="PRO_5003895758" description="Arylsulfotransferase ASST" evidence="1">
    <location>
        <begin position="35"/>
        <end position="402"/>
    </location>
</feature>
<dbReference type="InterPro" id="IPR053143">
    <property type="entry name" value="Arylsulfate_ST"/>
</dbReference>
<reference evidence="2 3" key="1">
    <citation type="submission" date="2012-08" db="EMBL/GenBank/DDBJ databases">
        <title>Whole genome shotgun sequence of Gordonia rhizosphera NBRC 16068.</title>
        <authorList>
            <person name="Takarada H."/>
            <person name="Isaki S."/>
            <person name="Hosoyama A."/>
            <person name="Tsuchikane K."/>
            <person name="Katsumata H."/>
            <person name="Baba S."/>
            <person name="Ohji S."/>
            <person name="Yamazaki S."/>
            <person name="Fujita N."/>
        </authorList>
    </citation>
    <scope>NUCLEOTIDE SEQUENCE [LARGE SCALE GENOMIC DNA]</scope>
    <source>
        <strain evidence="2 3">NBRC 16068</strain>
    </source>
</reference>
<dbReference type="InterPro" id="IPR039535">
    <property type="entry name" value="ASST-like"/>
</dbReference>
<organism evidence="2 3">
    <name type="scientific">Gordonia rhizosphera NBRC 16068</name>
    <dbReference type="NCBI Taxonomy" id="1108045"/>
    <lineage>
        <taxon>Bacteria</taxon>
        <taxon>Bacillati</taxon>
        <taxon>Actinomycetota</taxon>
        <taxon>Actinomycetes</taxon>
        <taxon>Mycobacteriales</taxon>
        <taxon>Gordoniaceae</taxon>
        <taxon>Gordonia</taxon>
    </lineage>
</organism>
<gene>
    <name evidence="2" type="ORF">GORHZ_036_00060</name>
</gene>
<evidence type="ECO:0000313" key="3">
    <source>
        <dbReference type="Proteomes" id="UP000008363"/>
    </source>
</evidence>
<dbReference type="SUPFAM" id="SSF50998">
    <property type="entry name" value="Quinoprotein alcohol dehydrogenase-like"/>
    <property type="match status" value="1"/>
</dbReference>
<feature type="signal peptide" evidence="1">
    <location>
        <begin position="1"/>
        <end position="34"/>
    </location>
</feature>
<keyword evidence="3" id="KW-1185">Reference proteome</keyword>
<dbReference type="eggNOG" id="ENOG502Z7WX">
    <property type="taxonomic scope" value="Bacteria"/>
</dbReference>
<name>K6W8Z6_9ACTN</name>
<evidence type="ECO:0008006" key="4">
    <source>
        <dbReference type="Google" id="ProtNLM"/>
    </source>
</evidence>
<dbReference type="Pfam" id="PF14269">
    <property type="entry name" value="Arylsulfotran_2"/>
    <property type="match status" value="1"/>
</dbReference>
<dbReference type="Proteomes" id="UP000008363">
    <property type="component" value="Unassembled WGS sequence"/>
</dbReference>
<sequence>MQKKTQRRGRNICAALLMAGIVGISTTFTPVATAEPQQPSLPFGTPWYTVWVNKPNGHSGYVFYTTGMAVALPVPIDTSAFDQLRPANIIADKSGREVWRYTPPNGKLVADFRPQTYRGRKVLTWWEGDGTNGIGSGVHYIADLRGRVIKTVRPGAGLTSDLHEFQLTPDGRALIISYVPVRADLTAVGGPSNGTLFDCVASVVDVASGKALMRWSTRAHIPLTESTMPLGPGSTTYDAYHMNSVALDPSGDLLISFRNLDAVVGVDIQSGRVKWQLGGKHPTLAMGPGTSIAGQHDAEFTDAHTIRVFDNNEAGNNQLGYSRIKWIRIDPARRTARLVRATTHPAGLASLAMGNSQGLANGGVFGSWGTSPHIAEFSRSGELVYEATLPVGTYRAYLADWP</sequence>
<dbReference type="STRING" id="1108045.GORHZ_036_00060"/>
<keyword evidence="1" id="KW-0732">Signal</keyword>
<dbReference type="PANTHER" id="PTHR35340">
    <property type="entry name" value="PQQ ENZYME REPEAT PROTEIN-RELATED"/>
    <property type="match status" value="1"/>
</dbReference>
<proteinExistence type="predicted"/>
<dbReference type="AlphaFoldDB" id="K6W8Z6"/>
<evidence type="ECO:0000313" key="2">
    <source>
        <dbReference type="EMBL" id="GAB88682.1"/>
    </source>
</evidence>
<dbReference type="RefSeq" id="WP_006330320.1">
    <property type="nucleotide sequence ID" value="NZ_BAHC01000036.1"/>
</dbReference>
<dbReference type="InterPro" id="IPR011047">
    <property type="entry name" value="Quinoprotein_ADH-like_sf"/>
</dbReference>
<accession>K6W8Z6</accession>
<evidence type="ECO:0000256" key="1">
    <source>
        <dbReference type="SAM" id="SignalP"/>
    </source>
</evidence>
<protein>
    <recommendedName>
        <fullName evidence="4">Arylsulfotransferase ASST</fullName>
    </recommendedName>
</protein>
<dbReference type="OrthoDB" id="3225323at2"/>
<dbReference type="EMBL" id="BAHC01000036">
    <property type="protein sequence ID" value="GAB88682.1"/>
    <property type="molecule type" value="Genomic_DNA"/>
</dbReference>
<comment type="caution">
    <text evidence="2">The sequence shown here is derived from an EMBL/GenBank/DDBJ whole genome shotgun (WGS) entry which is preliminary data.</text>
</comment>